<dbReference type="AlphaFoldDB" id="A0A1U7XH65"/>
<name>A0A1U7XH65_NICSY</name>
<dbReference type="Gene3D" id="2.40.70.10">
    <property type="entry name" value="Acid Proteases"/>
    <property type="match status" value="1"/>
</dbReference>
<evidence type="ECO:0000313" key="1">
    <source>
        <dbReference type="Proteomes" id="UP000189701"/>
    </source>
</evidence>
<dbReference type="KEGG" id="nsy:104234023"/>
<reference evidence="2" key="2">
    <citation type="submission" date="2025-08" db="UniProtKB">
        <authorList>
            <consortium name="RefSeq"/>
        </authorList>
    </citation>
    <scope>IDENTIFICATION</scope>
    <source>
        <tissue evidence="2">Leaf</tissue>
    </source>
</reference>
<dbReference type="PANTHER" id="PTHR33067:SF9">
    <property type="entry name" value="RNA-DIRECTED DNA POLYMERASE"/>
    <property type="match status" value="1"/>
</dbReference>
<organism evidence="1 2">
    <name type="scientific">Nicotiana sylvestris</name>
    <name type="common">Wood tobacco</name>
    <name type="synonym">South American tobacco</name>
    <dbReference type="NCBI Taxonomy" id="4096"/>
    <lineage>
        <taxon>Eukaryota</taxon>
        <taxon>Viridiplantae</taxon>
        <taxon>Streptophyta</taxon>
        <taxon>Embryophyta</taxon>
        <taxon>Tracheophyta</taxon>
        <taxon>Spermatophyta</taxon>
        <taxon>Magnoliopsida</taxon>
        <taxon>eudicotyledons</taxon>
        <taxon>Gunneridae</taxon>
        <taxon>Pentapetalae</taxon>
        <taxon>asterids</taxon>
        <taxon>lamiids</taxon>
        <taxon>Solanales</taxon>
        <taxon>Solanaceae</taxon>
        <taxon>Nicotianoideae</taxon>
        <taxon>Nicotianeae</taxon>
        <taxon>Nicotiana</taxon>
    </lineage>
</organism>
<sequence>MPGYAKFMKDLMTNKRSMNFETIKVTHQVSAIVHLMAPKLEDPDAFTIRCTIGSAELLKLFTLGIGKPRPTSMRLQMANRTMKRPLVVIEDVLVRVDKFILPVDFIILDCEVDYEAQIILGRLFLATGKTLCYVEAGELTFHVGDEKVVFHVCISMRQPNNNEVCSFVDLVTDVIVDETSAVINVGDMLEASFSTLMMTRWMALWNV</sequence>
<dbReference type="PANTHER" id="PTHR33067">
    <property type="entry name" value="RNA-DIRECTED DNA POLYMERASE-RELATED"/>
    <property type="match status" value="1"/>
</dbReference>
<dbReference type="GeneID" id="104234023"/>
<protein>
    <submittedName>
        <fullName evidence="2">Uncharacterized protein LOC104234023</fullName>
    </submittedName>
</protein>
<dbReference type="InterPro" id="IPR021109">
    <property type="entry name" value="Peptidase_aspartic_dom_sf"/>
</dbReference>
<reference evidence="1" key="1">
    <citation type="journal article" date="2013" name="Genome Biol.">
        <title>Reference genomes and transcriptomes of Nicotiana sylvestris and Nicotiana tomentosiformis.</title>
        <authorList>
            <person name="Sierro N."/>
            <person name="Battey J.N."/>
            <person name="Ouadi S."/>
            <person name="Bovet L."/>
            <person name="Goepfert S."/>
            <person name="Bakaher N."/>
            <person name="Peitsch M.C."/>
            <person name="Ivanov N.V."/>
        </authorList>
    </citation>
    <scope>NUCLEOTIDE SEQUENCE [LARGE SCALE GENOMIC DNA]</scope>
</reference>
<evidence type="ECO:0000313" key="2">
    <source>
        <dbReference type="RefSeq" id="XP_009785815.1"/>
    </source>
</evidence>
<dbReference type="Proteomes" id="UP000189701">
    <property type="component" value="Unplaced"/>
</dbReference>
<keyword evidence="1" id="KW-1185">Reference proteome</keyword>
<dbReference type="RefSeq" id="XP_009785815.1">
    <property type="nucleotide sequence ID" value="XM_009787513.1"/>
</dbReference>
<accession>A0A1U7XH65</accession>
<proteinExistence type="predicted"/>
<gene>
    <name evidence="2" type="primary">LOC104234023</name>
</gene>
<dbReference type="eggNOG" id="KOG0017">
    <property type="taxonomic scope" value="Eukaryota"/>
</dbReference>